<protein>
    <submittedName>
        <fullName evidence="1">Uncharacterized protein</fullName>
    </submittedName>
</protein>
<reference evidence="1 2" key="1">
    <citation type="submission" date="2016-10" db="EMBL/GenBank/DDBJ databases">
        <title>Genome sequence of Streptomyces sp. MUSC 93.</title>
        <authorList>
            <person name="Lee L.-H."/>
            <person name="Ser H.-L."/>
            <person name="Law J.W.-F."/>
        </authorList>
    </citation>
    <scope>NUCLEOTIDE SEQUENCE [LARGE SCALE GENOMIC DNA]</scope>
    <source>
        <strain evidence="1 2">MUSC 93</strain>
    </source>
</reference>
<dbReference type="Proteomes" id="UP000179935">
    <property type="component" value="Unassembled WGS sequence"/>
</dbReference>
<sequence>MNTALAAVVYTVRRTFAYVLAEARRHLLETLRGRAFAPWLDNYIADKAVARHLRQLTVPPKGRPIPEPDQITYTADFPWPARWWIAGTDGKPHRESTWYERARVASLAL</sequence>
<accession>A0A1S2PNR4</accession>
<dbReference type="STRING" id="1428652.BIV24_09180"/>
<evidence type="ECO:0000313" key="1">
    <source>
        <dbReference type="EMBL" id="OIJ95441.1"/>
    </source>
</evidence>
<comment type="caution">
    <text evidence="1">The sequence shown here is derived from an EMBL/GenBank/DDBJ whole genome shotgun (WGS) entry which is preliminary data.</text>
</comment>
<name>A0A1S2PNR4_9ACTN</name>
<dbReference type="OrthoDB" id="4524286at2"/>
<proteinExistence type="predicted"/>
<keyword evidence="2" id="KW-1185">Reference proteome</keyword>
<dbReference type="EMBL" id="MLYP01000023">
    <property type="protein sequence ID" value="OIJ95441.1"/>
    <property type="molecule type" value="Genomic_DNA"/>
</dbReference>
<dbReference type="AlphaFoldDB" id="A0A1S2PNR4"/>
<dbReference type="RefSeq" id="WP_071365709.1">
    <property type="nucleotide sequence ID" value="NZ_MLYP01000023.1"/>
</dbReference>
<evidence type="ECO:0000313" key="2">
    <source>
        <dbReference type="Proteomes" id="UP000179935"/>
    </source>
</evidence>
<organism evidence="1 2">
    <name type="scientific">Streptomyces colonosanans</name>
    <dbReference type="NCBI Taxonomy" id="1428652"/>
    <lineage>
        <taxon>Bacteria</taxon>
        <taxon>Bacillati</taxon>
        <taxon>Actinomycetota</taxon>
        <taxon>Actinomycetes</taxon>
        <taxon>Kitasatosporales</taxon>
        <taxon>Streptomycetaceae</taxon>
        <taxon>Streptomyces</taxon>
    </lineage>
</organism>
<gene>
    <name evidence="1" type="ORF">BIV24_09180</name>
</gene>